<gene>
    <name evidence="4" type="ORF">JOD01_001743</name>
</gene>
<comment type="similarity">
    <text evidence="1">Belongs to the DedA family.</text>
</comment>
<evidence type="ECO:0000259" key="3">
    <source>
        <dbReference type="Pfam" id="PF09335"/>
    </source>
</evidence>
<protein>
    <submittedName>
        <fullName evidence="4">Membrane protein YqaA with SNARE-associated domain</fullName>
    </submittedName>
</protein>
<dbReference type="RefSeq" id="WP_204517832.1">
    <property type="nucleotide sequence ID" value="NZ_BAABIN010000007.1"/>
</dbReference>
<feature type="transmembrane region" description="Helical" evidence="2">
    <location>
        <begin position="12"/>
        <end position="35"/>
    </location>
</feature>
<evidence type="ECO:0000313" key="4">
    <source>
        <dbReference type="EMBL" id="MBM7590142.1"/>
    </source>
</evidence>
<dbReference type="InterPro" id="IPR032816">
    <property type="entry name" value="VTT_dom"/>
</dbReference>
<reference evidence="4" key="1">
    <citation type="submission" date="2021-01" db="EMBL/GenBank/DDBJ databases">
        <title>Genomic Encyclopedia of Type Strains, Phase IV (KMG-IV): sequencing the most valuable type-strain genomes for metagenomic binning, comparative biology and taxonomic classification.</title>
        <authorList>
            <person name="Goeker M."/>
        </authorList>
    </citation>
    <scope>NUCLEOTIDE SEQUENCE</scope>
    <source>
        <strain evidence="4">DSM 25523</strain>
    </source>
</reference>
<dbReference type="PANTHER" id="PTHR42709">
    <property type="entry name" value="ALKALINE PHOSPHATASE LIKE PROTEIN"/>
    <property type="match status" value="1"/>
</dbReference>
<evidence type="ECO:0000313" key="5">
    <source>
        <dbReference type="Proteomes" id="UP000717624"/>
    </source>
</evidence>
<keyword evidence="2" id="KW-0472">Membrane</keyword>
<dbReference type="AlphaFoldDB" id="A0A938Y1Z7"/>
<name>A0A938Y1Z7_9BACL</name>
<keyword evidence="5" id="KW-1185">Reference proteome</keyword>
<dbReference type="InterPro" id="IPR051311">
    <property type="entry name" value="DedA_domain"/>
</dbReference>
<keyword evidence="2" id="KW-0812">Transmembrane</keyword>
<dbReference type="GO" id="GO:0005886">
    <property type="term" value="C:plasma membrane"/>
    <property type="evidence" value="ECO:0007669"/>
    <property type="project" value="TreeGrafter"/>
</dbReference>
<dbReference type="Pfam" id="PF09335">
    <property type="entry name" value="VTT_dom"/>
    <property type="match status" value="1"/>
</dbReference>
<comment type="caution">
    <text evidence="4">The sequence shown here is derived from an EMBL/GenBank/DDBJ whole genome shotgun (WGS) entry which is preliminary data.</text>
</comment>
<feature type="domain" description="VTT" evidence="3">
    <location>
        <begin position="50"/>
        <end position="146"/>
    </location>
</feature>
<proteinExistence type="inferred from homology"/>
<feature type="transmembrane region" description="Helical" evidence="2">
    <location>
        <begin position="47"/>
        <end position="69"/>
    </location>
</feature>
<dbReference type="EMBL" id="JAFBEB010000004">
    <property type="protein sequence ID" value="MBM7590142.1"/>
    <property type="molecule type" value="Genomic_DNA"/>
</dbReference>
<dbReference type="PANTHER" id="PTHR42709:SF11">
    <property type="entry name" value="DEDA FAMILY PROTEIN"/>
    <property type="match status" value="1"/>
</dbReference>
<dbReference type="Proteomes" id="UP000717624">
    <property type="component" value="Unassembled WGS sequence"/>
</dbReference>
<sequence length="186" mass="20832">MFEQITQIFMQYGVWGLFTLAFLDSFIIPVPPFFLQIAMSLVEPSSALRFSTLAFTGSVLGAPIGFLLGRWLGKPLLRKILPEKWTEKATAIFSKNGDAAVIIGAFTPIPFKVFTILSGVFGYSLVKLMLFAIIGRGVKFYLIGLLFYFYGQQAKDLLDQYLDVGLLAVAAVLFIGWLIWKKRQKT</sequence>
<accession>A0A938Y1Z7</accession>
<feature type="transmembrane region" description="Helical" evidence="2">
    <location>
        <begin position="161"/>
        <end position="180"/>
    </location>
</feature>
<keyword evidence="2" id="KW-1133">Transmembrane helix</keyword>
<evidence type="ECO:0000256" key="2">
    <source>
        <dbReference type="SAM" id="Phobius"/>
    </source>
</evidence>
<organism evidence="4 5">
    <name type="scientific">Brevibacillus fulvus</name>
    <dbReference type="NCBI Taxonomy" id="1125967"/>
    <lineage>
        <taxon>Bacteria</taxon>
        <taxon>Bacillati</taxon>
        <taxon>Bacillota</taxon>
        <taxon>Bacilli</taxon>
        <taxon>Bacillales</taxon>
        <taxon>Paenibacillaceae</taxon>
        <taxon>Brevibacillus</taxon>
    </lineage>
</organism>
<feature type="transmembrane region" description="Helical" evidence="2">
    <location>
        <begin position="128"/>
        <end position="149"/>
    </location>
</feature>
<evidence type="ECO:0000256" key="1">
    <source>
        <dbReference type="ARBA" id="ARBA00010792"/>
    </source>
</evidence>